<dbReference type="InterPro" id="IPR043502">
    <property type="entry name" value="DNA/RNA_pol_sf"/>
</dbReference>
<evidence type="ECO:0008006" key="5">
    <source>
        <dbReference type="Google" id="ProtNLM"/>
    </source>
</evidence>
<feature type="compositionally biased region" description="Polar residues" evidence="1">
    <location>
        <begin position="70"/>
        <end position="85"/>
    </location>
</feature>
<organism evidence="4">
    <name type="scientific">Fagus sylvatica</name>
    <name type="common">Beechnut</name>
    <dbReference type="NCBI Taxonomy" id="28930"/>
    <lineage>
        <taxon>Eukaryota</taxon>
        <taxon>Viridiplantae</taxon>
        <taxon>Streptophyta</taxon>
        <taxon>Embryophyta</taxon>
        <taxon>Tracheophyta</taxon>
        <taxon>Spermatophyta</taxon>
        <taxon>Magnoliopsida</taxon>
        <taxon>eudicotyledons</taxon>
        <taxon>Gunneridae</taxon>
        <taxon>Pentapetalae</taxon>
        <taxon>rosids</taxon>
        <taxon>fabids</taxon>
        <taxon>Fagales</taxon>
        <taxon>Fagaceae</taxon>
        <taxon>Fagus</taxon>
    </lineage>
</organism>
<dbReference type="InterPro" id="IPR036875">
    <property type="entry name" value="Znf_CCHC_sf"/>
</dbReference>
<dbReference type="EMBL" id="OIVN01001354">
    <property type="protein sequence ID" value="SPC93029.1"/>
    <property type="molecule type" value="Genomic_DNA"/>
</dbReference>
<dbReference type="GO" id="GO:0003676">
    <property type="term" value="F:nucleic acid binding"/>
    <property type="evidence" value="ECO:0007669"/>
    <property type="project" value="InterPro"/>
</dbReference>
<accession>A0A2N9G158</accession>
<dbReference type="SUPFAM" id="SSF57756">
    <property type="entry name" value="Retrovirus zinc finger-like domains"/>
    <property type="match status" value="1"/>
</dbReference>
<dbReference type="CDD" id="cd09272">
    <property type="entry name" value="RNase_HI_RT_Ty1"/>
    <property type="match status" value="1"/>
</dbReference>
<dbReference type="GO" id="GO:0008270">
    <property type="term" value="F:zinc ion binding"/>
    <property type="evidence" value="ECO:0007669"/>
    <property type="project" value="InterPro"/>
</dbReference>
<sequence length="718" mass="78801">MTNPNMAFFAQRNRGRGRSFRGLGHPFSSRGRGFAPTNFFPNHSGRGHNNYSNHMNQFGGPENRGGVQSKAENYPTNNNQQSQRTPTQCQICDRFGHLASKCWYRYDYSHNTNENLSQALVSTTLSDTQYNDPNWYTDTGATSHMTYDKGKLPHPSVYCGYNHVIVGNGTQLKISHIKDQTTGHRKGGLYALEEGGALEALVAIKSDKAPVDLWHQRLGHPNSRLLHVLDSKKFINNRNTRSSSNSWVQSTPSLLGTPHTTMCPVPPTIVSHVPSTVVTPTHLLEPIPPVASSNHAPADTSTIPLAPQIVPPAPATSNAPSVSLDLQPVSPDAASSSTPHEDLVTSNATHTSSSSPIAAPHGSTDSRLASSNPEFYIDLPTASPPTAPPLFNQCSSYAYKKESTWELVPRQDNMNVVGSRWVFKTKLKSDGSIDCFKARLVAQGFSQSLGIDFLETFSPVIKPQTIRLVLSLALIHGIEVLPFSGGLFLSQQKYAHDLLARSSMTGCNPIGTPLAPKHNLRRDDPIIVDATNYRSIGTLDYGLRLLSRSSDADWAGCPDTRRSTTGYCIYLGANCISWASKKQATVSRSNAEAEYRSMSTTTAELIWRLYLLHDIGIHLPNPHVLFCDNTSALHMTVNPVFHARTKHIELDVHFVHEKVAAGALVTRFVPTHLQIADIFTKALSKDSFQRLRFKLGVMLPPTSSLRGSDKVNESLAKT</sequence>
<dbReference type="PANTHER" id="PTHR11439:SF463">
    <property type="entry name" value="REVERSE TRANSCRIPTASE TY1_COPIA-TYPE DOMAIN-CONTAINING PROTEIN"/>
    <property type="match status" value="1"/>
</dbReference>
<dbReference type="Pfam" id="PF13976">
    <property type="entry name" value="gag_pre-integrs"/>
    <property type="match status" value="1"/>
</dbReference>
<feature type="domain" description="Reverse transcriptase Ty1/copia-type" evidence="2">
    <location>
        <begin position="403"/>
        <end position="473"/>
    </location>
</feature>
<reference evidence="4" key="1">
    <citation type="submission" date="2018-02" db="EMBL/GenBank/DDBJ databases">
        <authorList>
            <person name="Cohen D.B."/>
            <person name="Kent A.D."/>
        </authorList>
    </citation>
    <scope>NUCLEOTIDE SEQUENCE</scope>
</reference>
<dbReference type="InterPro" id="IPR013103">
    <property type="entry name" value="RVT_2"/>
</dbReference>
<evidence type="ECO:0000259" key="2">
    <source>
        <dbReference type="Pfam" id="PF07727"/>
    </source>
</evidence>
<feature type="compositionally biased region" description="Polar residues" evidence="1">
    <location>
        <begin position="47"/>
        <end position="56"/>
    </location>
</feature>
<evidence type="ECO:0000256" key="1">
    <source>
        <dbReference type="SAM" id="MobiDB-lite"/>
    </source>
</evidence>
<evidence type="ECO:0000259" key="3">
    <source>
        <dbReference type="Pfam" id="PF13976"/>
    </source>
</evidence>
<proteinExistence type="predicted"/>
<feature type="region of interest" description="Disordered" evidence="1">
    <location>
        <begin position="45"/>
        <end position="85"/>
    </location>
</feature>
<dbReference type="InterPro" id="IPR025724">
    <property type="entry name" value="GAG-pre-integrase_dom"/>
</dbReference>
<evidence type="ECO:0000313" key="4">
    <source>
        <dbReference type="EMBL" id="SPC93029.1"/>
    </source>
</evidence>
<feature type="compositionally biased region" description="Polar residues" evidence="1">
    <location>
        <begin position="291"/>
        <end position="303"/>
    </location>
</feature>
<dbReference type="PANTHER" id="PTHR11439">
    <property type="entry name" value="GAG-POL-RELATED RETROTRANSPOSON"/>
    <property type="match status" value="1"/>
</dbReference>
<gene>
    <name evidence="4" type="ORF">FSB_LOCUS20911</name>
</gene>
<dbReference type="AlphaFoldDB" id="A0A2N9G158"/>
<feature type="domain" description="GAG-pre-integrase" evidence="3">
    <location>
        <begin position="188"/>
        <end position="242"/>
    </location>
</feature>
<feature type="compositionally biased region" description="Polar residues" evidence="1">
    <location>
        <begin position="333"/>
        <end position="356"/>
    </location>
</feature>
<feature type="region of interest" description="Disordered" evidence="1">
    <location>
        <begin position="288"/>
        <end position="370"/>
    </location>
</feature>
<dbReference type="SUPFAM" id="SSF56672">
    <property type="entry name" value="DNA/RNA polymerases"/>
    <property type="match status" value="1"/>
</dbReference>
<dbReference type="Pfam" id="PF07727">
    <property type="entry name" value="RVT_2"/>
    <property type="match status" value="1"/>
</dbReference>
<name>A0A2N9G158_FAGSY</name>
<protein>
    <recommendedName>
        <fullName evidence="5">Reverse transcriptase Ty1/copia-type domain-containing protein</fullName>
    </recommendedName>
</protein>